<keyword evidence="3 4" id="KW-0067">ATP-binding</keyword>
<evidence type="ECO:0000256" key="2">
    <source>
        <dbReference type="ARBA" id="ARBA00022741"/>
    </source>
</evidence>
<dbReference type="GO" id="GO:0046872">
    <property type="term" value="F:metal ion binding"/>
    <property type="evidence" value="ECO:0007669"/>
    <property type="project" value="UniProtKB-KW"/>
</dbReference>
<name>A0A7G9GMW0_9FIRM</name>
<gene>
    <name evidence="6" type="ORF">H9Q80_18175</name>
</gene>
<keyword evidence="2 4" id="KW-0547">Nucleotide-binding</keyword>
<dbReference type="NCBIfam" id="TIGR02727">
    <property type="entry name" value="MTHFS_bact"/>
    <property type="match status" value="1"/>
</dbReference>
<dbReference type="GO" id="GO:0035999">
    <property type="term" value="P:tetrahydrofolate interconversion"/>
    <property type="evidence" value="ECO:0007669"/>
    <property type="project" value="TreeGrafter"/>
</dbReference>
<dbReference type="EMBL" id="CP060636">
    <property type="protein sequence ID" value="QNM12142.1"/>
    <property type="molecule type" value="Genomic_DNA"/>
</dbReference>
<evidence type="ECO:0000313" key="7">
    <source>
        <dbReference type="Proteomes" id="UP000515856"/>
    </source>
</evidence>
<dbReference type="GO" id="GO:0005524">
    <property type="term" value="F:ATP binding"/>
    <property type="evidence" value="ECO:0007669"/>
    <property type="project" value="UniProtKB-KW"/>
</dbReference>
<evidence type="ECO:0000256" key="4">
    <source>
        <dbReference type="PIRSR" id="PIRSR006806-1"/>
    </source>
</evidence>
<evidence type="ECO:0000313" key="6">
    <source>
        <dbReference type="EMBL" id="QNM12142.1"/>
    </source>
</evidence>
<organism evidence="6 7">
    <name type="scientific">[Eubacterium] hominis</name>
    <dbReference type="NCBI Taxonomy" id="2764325"/>
    <lineage>
        <taxon>Bacteria</taxon>
        <taxon>Bacillati</taxon>
        <taxon>Bacillota</taxon>
        <taxon>Erysipelotrichia</taxon>
        <taxon>Erysipelotrichales</taxon>
        <taxon>Erysipelotrichaceae</taxon>
        <taxon>Amedibacillus</taxon>
    </lineage>
</organism>
<dbReference type="Pfam" id="PF01812">
    <property type="entry name" value="5-FTHF_cyc-lig"/>
    <property type="match status" value="1"/>
</dbReference>
<dbReference type="PIRSF" id="PIRSF006806">
    <property type="entry name" value="FTHF_cligase"/>
    <property type="match status" value="1"/>
</dbReference>
<dbReference type="InterPro" id="IPR002698">
    <property type="entry name" value="FTHF_cligase"/>
</dbReference>
<feature type="binding site" evidence="4">
    <location>
        <position position="42"/>
    </location>
    <ligand>
        <name>substrate</name>
    </ligand>
</feature>
<dbReference type="PANTHER" id="PTHR23407:SF1">
    <property type="entry name" value="5-FORMYLTETRAHYDROFOLATE CYCLO-LIGASE"/>
    <property type="match status" value="1"/>
</dbReference>
<reference evidence="6 7" key="1">
    <citation type="submission" date="2020-08" db="EMBL/GenBank/DDBJ databases">
        <authorList>
            <person name="Liu C."/>
            <person name="Sun Q."/>
        </authorList>
    </citation>
    <scope>NUCLEOTIDE SEQUENCE [LARGE SCALE GENOMIC DNA]</scope>
    <source>
        <strain evidence="6 7">NSJ-61</strain>
    </source>
</reference>
<dbReference type="InterPro" id="IPR024185">
    <property type="entry name" value="FTHF_cligase-like_sf"/>
</dbReference>
<evidence type="ECO:0000256" key="1">
    <source>
        <dbReference type="ARBA" id="ARBA00010638"/>
    </source>
</evidence>
<feature type="binding site" evidence="4">
    <location>
        <begin position="120"/>
        <end position="128"/>
    </location>
    <ligand>
        <name>ATP</name>
        <dbReference type="ChEBI" id="CHEBI:30616"/>
    </ligand>
</feature>
<feature type="binding site" evidence="4">
    <location>
        <position position="47"/>
    </location>
    <ligand>
        <name>substrate</name>
    </ligand>
</feature>
<keyword evidence="5" id="KW-0479">Metal-binding</keyword>
<sequence length="171" mass="19788">MDKREIAYTKRNALSMKEVQIKSETILKNLEPYLKGIVGIYMAYGHEVDITKLLKQADITCCVPVCDGDYQMSFYLVDENTVFKKSHYGILEPVNAKIIDKNEIDMIIVPMVAFDAQRHRMGHGKGYYDRYLKDYQGMKIGVAFECQKFPQLDVYPHDIPMDLIISEDAKY</sequence>
<evidence type="ECO:0000256" key="3">
    <source>
        <dbReference type="ARBA" id="ARBA00022840"/>
    </source>
</evidence>
<dbReference type="EC" id="6.3.3.2" evidence="5"/>
<dbReference type="AlphaFoldDB" id="A0A7G9GMW0"/>
<dbReference type="GO" id="GO:0030272">
    <property type="term" value="F:5-formyltetrahydrofolate cyclo-ligase activity"/>
    <property type="evidence" value="ECO:0007669"/>
    <property type="project" value="UniProtKB-EC"/>
</dbReference>
<dbReference type="KEGG" id="ehn:H9Q80_18175"/>
<dbReference type="InterPro" id="IPR037171">
    <property type="entry name" value="NagB/RpiA_transferase-like"/>
</dbReference>
<protein>
    <recommendedName>
        <fullName evidence="5">5-formyltetrahydrofolate cyclo-ligase</fullName>
        <ecNumber evidence="5">6.3.3.2</ecNumber>
    </recommendedName>
</protein>
<keyword evidence="7" id="KW-1185">Reference proteome</keyword>
<dbReference type="SUPFAM" id="SSF100950">
    <property type="entry name" value="NagB/RpiA/CoA transferase-like"/>
    <property type="match status" value="1"/>
</dbReference>
<comment type="catalytic activity">
    <reaction evidence="5">
        <text>(6S)-5-formyl-5,6,7,8-tetrahydrofolate + ATP = (6R)-5,10-methenyltetrahydrofolate + ADP + phosphate</text>
        <dbReference type="Rhea" id="RHEA:10488"/>
        <dbReference type="ChEBI" id="CHEBI:30616"/>
        <dbReference type="ChEBI" id="CHEBI:43474"/>
        <dbReference type="ChEBI" id="CHEBI:57455"/>
        <dbReference type="ChEBI" id="CHEBI:57457"/>
        <dbReference type="ChEBI" id="CHEBI:456216"/>
        <dbReference type="EC" id="6.3.3.2"/>
    </reaction>
</comment>
<dbReference type="PANTHER" id="PTHR23407">
    <property type="entry name" value="ATPASE INHIBITOR/5-FORMYLTETRAHYDROFOLATE CYCLO-LIGASE"/>
    <property type="match status" value="1"/>
</dbReference>
<evidence type="ECO:0000256" key="5">
    <source>
        <dbReference type="RuleBase" id="RU361279"/>
    </source>
</evidence>
<comment type="cofactor">
    <cofactor evidence="5">
        <name>Mg(2+)</name>
        <dbReference type="ChEBI" id="CHEBI:18420"/>
    </cofactor>
</comment>
<proteinExistence type="inferred from homology"/>
<keyword evidence="6" id="KW-0436">Ligase</keyword>
<dbReference type="RefSeq" id="WP_117455131.1">
    <property type="nucleotide sequence ID" value="NZ_CP060636.1"/>
</dbReference>
<dbReference type="Gene3D" id="3.40.50.10420">
    <property type="entry name" value="NagB/RpiA/CoA transferase-like"/>
    <property type="match status" value="1"/>
</dbReference>
<keyword evidence="5" id="KW-0460">Magnesium</keyword>
<comment type="similarity">
    <text evidence="1 5">Belongs to the 5-formyltetrahydrofolate cyclo-ligase family.</text>
</comment>
<accession>A0A7G9GMW0</accession>
<dbReference type="GO" id="GO:0009396">
    <property type="term" value="P:folic acid-containing compound biosynthetic process"/>
    <property type="evidence" value="ECO:0007669"/>
    <property type="project" value="TreeGrafter"/>
</dbReference>
<dbReference type="Proteomes" id="UP000515856">
    <property type="component" value="Chromosome"/>
</dbReference>